<dbReference type="SMART" id="SM00342">
    <property type="entry name" value="HTH_ARAC"/>
    <property type="match status" value="1"/>
</dbReference>
<name>A0A5E8CQW7_LACAM</name>
<dbReference type="PRINTS" id="PR00032">
    <property type="entry name" value="HTHARAC"/>
</dbReference>
<reference evidence="5 6" key="1">
    <citation type="submission" date="2018-06" db="EMBL/GenBank/DDBJ databases">
        <title>Complete genome sequnece of Lactobacillus amylovorus PMRA3.</title>
        <authorList>
            <person name="Nam Y.-D."/>
            <person name="Chung W.-H."/>
            <person name="Park Y.S."/>
            <person name="Kang J."/>
        </authorList>
    </citation>
    <scope>NUCLEOTIDE SEQUENCE [LARGE SCALE GENOMIC DNA]</scope>
    <source>
        <strain evidence="5 6">PMRA3</strain>
    </source>
</reference>
<dbReference type="SUPFAM" id="SSF46689">
    <property type="entry name" value="Homeodomain-like"/>
    <property type="match status" value="1"/>
</dbReference>
<dbReference type="InterPro" id="IPR037923">
    <property type="entry name" value="HTH-like"/>
</dbReference>
<dbReference type="InterPro" id="IPR018060">
    <property type="entry name" value="HTH_AraC"/>
</dbReference>
<organism evidence="5 6">
    <name type="scientific">Lactobacillus amylovorus</name>
    <dbReference type="NCBI Taxonomy" id="1604"/>
    <lineage>
        <taxon>Bacteria</taxon>
        <taxon>Bacillati</taxon>
        <taxon>Bacillota</taxon>
        <taxon>Bacilli</taxon>
        <taxon>Lactobacillales</taxon>
        <taxon>Lactobacillaceae</taxon>
        <taxon>Lactobacillus</taxon>
    </lineage>
</organism>
<dbReference type="InterPro" id="IPR009057">
    <property type="entry name" value="Homeodomain-like_sf"/>
</dbReference>
<dbReference type="Gene3D" id="1.10.10.60">
    <property type="entry name" value="Homeodomain-like"/>
    <property type="match status" value="2"/>
</dbReference>
<keyword evidence="2" id="KW-0238">DNA-binding</keyword>
<dbReference type="GO" id="GO:0043565">
    <property type="term" value="F:sequence-specific DNA binding"/>
    <property type="evidence" value="ECO:0007669"/>
    <property type="project" value="InterPro"/>
</dbReference>
<dbReference type="GO" id="GO:0003700">
    <property type="term" value="F:DNA-binding transcription factor activity"/>
    <property type="evidence" value="ECO:0007669"/>
    <property type="project" value="InterPro"/>
</dbReference>
<gene>
    <name evidence="5" type="ORF">DM298_09985</name>
</gene>
<dbReference type="Proteomes" id="UP000312326">
    <property type="component" value="Chromosome"/>
</dbReference>
<evidence type="ECO:0000313" key="6">
    <source>
        <dbReference type="Proteomes" id="UP000312326"/>
    </source>
</evidence>
<feature type="domain" description="HTH araC/xylS-type" evidence="4">
    <location>
        <begin position="176"/>
        <end position="275"/>
    </location>
</feature>
<dbReference type="Gene3D" id="2.60.120.280">
    <property type="entry name" value="Regulatory protein AraC"/>
    <property type="match status" value="1"/>
</dbReference>
<dbReference type="PANTHER" id="PTHR43280">
    <property type="entry name" value="ARAC-FAMILY TRANSCRIPTIONAL REGULATOR"/>
    <property type="match status" value="1"/>
</dbReference>
<proteinExistence type="predicted"/>
<dbReference type="SUPFAM" id="SSF51215">
    <property type="entry name" value="Regulatory protein AraC"/>
    <property type="match status" value="1"/>
</dbReference>
<evidence type="ECO:0000259" key="4">
    <source>
        <dbReference type="PROSITE" id="PS01124"/>
    </source>
</evidence>
<evidence type="ECO:0000256" key="2">
    <source>
        <dbReference type="ARBA" id="ARBA00023125"/>
    </source>
</evidence>
<dbReference type="EMBL" id="CP029754">
    <property type="protein sequence ID" value="QDD71142.1"/>
    <property type="molecule type" value="Genomic_DNA"/>
</dbReference>
<sequence length="279" mass="32601">MKWGEFQAKNSLSSEANISFFGLQRCEPNYAFKGNNIRDEYVIHYIKSGKGIFLSANNHFVSLKKGDMFILPRNIPCFYKADSKNPWIYQWIGFSGIQIQSFYLGSQFSKRNYLRNVSRSKTLHSFLNLFNFIHKKSTPENDVLTEALVYRFFSNLTSEFPNKLYSKKVGQKFHFNSLLNELKQNISKNNFSITKFSKENNISRSYLNKMFLENTGITPTNYLLRLRMEKAKVAISSTSKLVKEIAKEVGYTDEYTFSKAFKRYTGLSPIYYRESSHMN</sequence>
<dbReference type="AlphaFoldDB" id="A0A5E8CQW7"/>
<dbReference type="PROSITE" id="PS01124">
    <property type="entry name" value="HTH_ARAC_FAMILY_2"/>
    <property type="match status" value="1"/>
</dbReference>
<dbReference type="Pfam" id="PF02311">
    <property type="entry name" value="AraC_binding"/>
    <property type="match status" value="1"/>
</dbReference>
<evidence type="ECO:0000313" key="5">
    <source>
        <dbReference type="EMBL" id="QDD71142.1"/>
    </source>
</evidence>
<dbReference type="Pfam" id="PF12833">
    <property type="entry name" value="HTH_18"/>
    <property type="match status" value="1"/>
</dbReference>
<dbReference type="CDD" id="cd06986">
    <property type="entry name" value="cupin_MmsR-like_N"/>
    <property type="match status" value="1"/>
</dbReference>
<evidence type="ECO:0000256" key="1">
    <source>
        <dbReference type="ARBA" id="ARBA00023015"/>
    </source>
</evidence>
<dbReference type="PANTHER" id="PTHR43280:SF30">
    <property type="entry name" value="MMSAB OPERON REGULATORY PROTEIN"/>
    <property type="match status" value="1"/>
</dbReference>
<protein>
    <submittedName>
        <fullName evidence="5">AraC family transcriptional regulator</fullName>
    </submittedName>
</protein>
<keyword evidence="3" id="KW-0804">Transcription</keyword>
<evidence type="ECO:0000256" key="3">
    <source>
        <dbReference type="ARBA" id="ARBA00023163"/>
    </source>
</evidence>
<accession>A0A5E8CQW7</accession>
<dbReference type="RefSeq" id="WP_089146014.1">
    <property type="nucleotide sequence ID" value="NZ_CP029754.1"/>
</dbReference>
<dbReference type="InterPro" id="IPR020449">
    <property type="entry name" value="Tscrpt_reg_AraC-type_HTH"/>
</dbReference>
<keyword evidence="1" id="KW-0805">Transcription regulation</keyword>
<dbReference type="InterPro" id="IPR003313">
    <property type="entry name" value="AraC-bd"/>
</dbReference>